<dbReference type="CDD" id="cd04220">
    <property type="entry name" value="Halocyanin"/>
    <property type="match status" value="1"/>
</dbReference>
<dbReference type="Proteomes" id="UP000296706">
    <property type="component" value="Chromosome"/>
</dbReference>
<dbReference type="InterPro" id="IPR002386">
    <property type="entry name" value="Amicyanin/Pseudoazurin"/>
</dbReference>
<evidence type="ECO:0000313" key="12">
    <source>
        <dbReference type="Proteomes" id="UP000296706"/>
    </source>
</evidence>
<dbReference type="RefSeq" id="WP_049992984.1">
    <property type="nucleotide sequence ID" value="NZ_CP031310.1"/>
</dbReference>
<keyword evidence="3" id="KW-0813">Transport</keyword>
<comment type="subcellular location">
    <subcellularLocation>
        <location evidence="1">Membrane</location>
    </subcellularLocation>
    <subcellularLocation>
        <location evidence="2">Periplasm</location>
    </subcellularLocation>
</comment>
<dbReference type="PRINTS" id="PR00155">
    <property type="entry name" value="AMICYANIN"/>
</dbReference>
<accession>A0A4D6HF62</accession>
<keyword evidence="5" id="KW-0574">Periplasm</keyword>
<dbReference type="InterPro" id="IPR017533">
    <property type="entry name" value="Halocyanin"/>
</dbReference>
<dbReference type="GO" id="GO:0009055">
    <property type="term" value="F:electron transfer activity"/>
    <property type="evidence" value="ECO:0007669"/>
    <property type="project" value="InterPro"/>
</dbReference>
<keyword evidence="4 9" id="KW-0479">Metal-binding</keyword>
<evidence type="ECO:0000256" key="1">
    <source>
        <dbReference type="ARBA" id="ARBA00004370"/>
    </source>
</evidence>
<proteinExistence type="predicted"/>
<sequence length="157" mass="16451">MTLSRRRYLAALGGSAGVALAGCGGGDVNRTTYEAESVSAPEEVSDYVSASSNFDGTMVDLTGRDEIEVTVGVQGNGSYYAFGPPAITVSTGTTVTWRWTGRGNAHNVASQGGGPLNSSLTAEEGHTYDHTFEQSGVYLYKCNPHEFQGMKGAVVVE</sequence>
<reference evidence="11 12" key="1">
    <citation type="journal article" date="2019" name="Nat. Commun.">
        <title>A new type of DNA phosphorothioation-based antiviral system in archaea.</title>
        <authorList>
            <person name="Xiong L."/>
            <person name="Liu S."/>
            <person name="Chen S."/>
            <person name="Xiao Y."/>
            <person name="Zhu B."/>
            <person name="Gao Y."/>
            <person name="Zhang Y."/>
            <person name="Chen B."/>
            <person name="Luo J."/>
            <person name="Deng Z."/>
            <person name="Chen X."/>
            <person name="Wang L."/>
            <person name="Chen S."/>
        </authorList>
    </citation>
    <scope>NUCLEOTIDE SEQUENCE [LARGE SCALE GENOMIC DNA]</scope>
    <source>
        <strain evidence="11 12">CBA1105</strain>
    </source>
</reference>
<dbReference type="GO" id="GO:0016020">
    <property type="term" value="C:membrane"/>
    <property type="evidence" value="ECO:0007669"/>
    <property type="project" value="UniProtKB-SubCell"/>
</dbReference>
<evidence type="ECO:0000256" key="2">
    <source>
        <dbReference type="ARBA" id="ARBA00004418"/>
    </source>
</evidence>
<keyword evidence="12" id="KW-1185">Reference proteome</keyword>
<feature type="binding site" evidence="9">
    <location>
        <position position="150"/>
    </location>
    <ligand>
        <name>Cu cation</name>
        <dbReference type="ChEBI" id="CHEBI:23378"/>
    </ligand>
</feature>
<dbReference type="STRING" id="1457250.GCA_000755225_02099"/>
<protein>
    <submittedName>
        <fullName evidence="11">Halocyanin domain-containing protein</fullName>
    </submittedName>
</protein>
<dbReference type="PROSITE" id="PS51257">
    <property type="entry name" value="PROKAR_LIPOPROTEIN"/>
    <property type="match status" value="1"/>
</dbReference>
<dbReference type="GeneID" id="39849412"/>
<feature type="binding site" evidence="9">
    <location>
        <position position="142"/>
    </location>
    <ligand>
        <name>Cu cation</name>
        <dbReference type="ChEBI" id="CHEBI:23378"/>
    </ligand>
</feature>
<dbReference type="PANTHER" id="PTHR34192:SF10">
    <property type="entry name" value="PLASTOCYANIN MAJOR ISOFORM, CHLOROPLASTIC-RELATED"/>
    <property type="match status" value="1"/>
</dbReference>
<dbReference type="InterPro" id="IPR000923">
    <property type="entry name" value="BlueCu_1"/>
</dbReference>
<feature type="domain" description="Blue (type 1) copper" evidence="10">
    <location>
        <begin position="70"/>
        <end position="157"/>
    </location>
</feature>
<dbReference type="PANTHER" id="PTHR34192">
    <property type="entry name" value="PLASTOCYANIN MAJOR ISOFORM, CHLOROPLASTIC-RELATED"/>
    <property type="match status" value="1"/>
</dbReference>
<evidence type="ECO:0000259" key="10">
    <source>
        <dbReference type="Pfam" id="PF00127"/>
    </source>
</evidence>
<feature type="binding site" evidence="9">
    <location>
        <position position="145"/>
    </location>
    <ligand>
        <name>Cu cation</name>
        <dbReference type="ChEBI" id="CHEBI:23378"/>
    </ligand>
</feature>
<dbReference type="GO" id="GO:0042597">
    <property type="term" value="C:periplasmic space"/>
    <property type="evidence" value="ECO:0007669"/>
    <property type="project" value="UniProtKB-SubCell"/>
</dbReference>
<dbReference type="SUPFAM" id="SSF49503">
    <property type="entry name" value="Cupredoxins"/>
    <property type="match status" value="1"/>
</dbReference>
<keyword evidence="6" id="KW-0249">Electron transport</keyword>
<dbReference type="PROSITE" id="PS00196">
    <property type="entry name" value="COPPER_BLUE"/>
    <property type="match status" value="1"/>
</dbReference>
<dbReference type="AlphaFoldDB" id="A0A4D6HF62"/>
<evidence type="ECO:0000313" key="11">
    <source>
        <dbReference type="EMBL" id="QCC52659.1"/>
    </source>
</evidence>
<dbReference type="GO" id="GO:0005507">
    <property type="term" value="F:copper ion binding"/>
    <property type="evidence" value="ECO:0007669"/>
    <property type="project" value="InterPro"/>
</dbReference>
<dbReference type="Gene3D" id="2.60.40.420">
    <property type="entry name" value="Cupredoxins - blue copper proteins"/>
    <property type="match status" value="1"/>
</dbReference>
<evidence type="ECO:0000256" key="4">
    <source>
        <dbReference type="ARBA" id="ARBA00022723"/>
    </source>
</evidence>
<dbReference type="KEGG" id="hsn:DV733_16095"/>
<comment type="cofactor">
    <cofactor evidence="9">
        <name>Cu cation</name>
        <dbReference type="ChEBI" id="CHEBI:23378"/>
    </cofactor>
    <text evidence="9">Binds 1 copper ion per subunit.</text>
</comment>
<dbReference type="InterPro" id="IPR008972">
    <property type="entry name" value="Cupredoxin"/>
</dbReference>
<evidence type="ECO:0000256" key="3">
    <source>
        <dbReference type="ARBA" id="ARBA00022448"/>
    </source>
</evidence>
<dbReference type="Pfam" id="PF00127">
    <property type="entry name" value="Copper-bind"/>
    <property type="match status" value="1"/>
</dbReference>
<gene>
    <name evidence="11" type="ORF">DV733_16095</name>
</gene>
<dbReference type="NCBIfam" id="TIGR03102">
    <property type="entry name" value="halo_cynanin"/>
    <property type="match status" value="1"/>
</dbReference>
<name>A0A4D6HF62_9EURY</name>
<evidence type="ECO:0000256" key="9">
    <source>
        <dbReference type="PIRSR" id="PIRSR602386-1"/>
    </source>
</evidence>
<evidence type="ECO:0000256" key="7">
    <source>
        <dbReference type="ARBA" id="ARBA00023008"/>
    </source>
</evidence>
<keyword evidence="8" id="KW-0472">Membrane</keyword>
<evidence type="ECO:0000256" key="5">
    <source>
        <dbReference type="ARBA" id="ARBA00022764"/>
    </source>
</evidence>
<evidence type="ECO:0000256" key="8">
    <source>
        <dbReference type="ARBA" id="ARBA00023136"/>
    </source>
</evidence>
<organism evidence="11 12">
    <name type="scientific">Halapricum salinum</name>
    <dbReference type="NCBI Taxonomy" id="1457250"/>
    <lineage>
        <taxon>Archaea</taxon>
        <taxon>Methanobacteriati</taxon>
        <taxon>Methanobacteriota</taxon>
        <taxon>Stenosarchaea group</taxon>
        <taxon>Halobacteria</taxon>
        <taxon>Halobacteriales</taxon>
        <taxon>Haloarculaceae</taxon>
        <taxon>Halapricum</taxon>
    </lineage>
</organism>
<feature type="binding site" evidence="9">
    <location>
        <position position="106"/>
    </location>
    <ligand>
        <name>Cu cation</name>
        <dbReference type="ChEBI" id="CHEBI:23378"/>
    </ligand>
</feature>
<evidence type="ECO:0000256" key="6">
    <source>
        <dbReference type="ARBA" id="ARBA00022982"/>
    </source>
</evidence>
<keyword evidence="7 9" id="KW-0186">Copper</keyword>
<dbReference type="EMBL" id="CP031310">
    <property type="protein sequence ID" value="QCC52659.1"/>
    <property type="molecule type" value="Genomic_DNA"/>
</dbReference>
<dbReference type="OrthoDB" id="11088at2157"/>
<dbReference type="InterPro" id="IPR028871">
    <property type="entry name" value="BlueCu_1_BS"/>
</dbReference>